<organism evidence="3">
    <name type="scientific">Sulfitobacter sp. TCYB15</name>
    <dbReference type="NCBI Taxonomy" id="3229275"/>
    <lineage>
        <taxon>Bacteria</taxon>
        <taxon>Pseudomonadati</taxon>
        <taxon>Pseudomonadota</taxon>
        <taxon>Alphaproteobacteria</taxon>
        <taxon>Rhodobacterales</taxon>
        <taxon>Roseobacteraceae</taxon>
        <taxon>Sulfitobacter</taxon>
    </lineage>
</organism>
<feature type="domain" description="DUF3131" evidence="2">
    <location>
        <begin position="80"/>
        <end position="442"/>
    </location>
</feature>
<dbReference type="Pfam" id="PF11329">
    <property type="entry name" value="DUF3131"/>
    <property type="match status" value="1"/>
</dbReference>
<keyword evidence="1" id="KW-1133">Transmembrane helix</keyword>
<keyword evidence="1" id="KW-0472">Membrane</keyword>
<dbReference type="Gene3D" id="1.50.10.140">
    <property type="match status" value="1"/>
</dbReference>
<dbReference type="KEGG" id="suly:ABM428_14550"/>
<geneLocation type="plasmid" evidence="3">
    <name>pZYJ01</name>
</geneLocation>
<evidence type="ECO:0000256" key="1">
    <source>
        <dbReference type="SAM" id="Phobius"/>
    </source>
</evidence>
<keyword evidence="1" id="KW-0812">Transmembrane</keyword>
<dbReference type="AlphaFoldDB" id="A0AAU8C744"/>
<accession>A0AAU8C744</accession>
<dbReference type="RefSeq" id="WP_353628476.1">
    <property type="nucleotide sequence ID" value="NZ_CP159194.1"/>
</dbReference>
<name>A0AAU8C744_9RHOB</name>
<proteinExistence type="predicted"/>
<sequence>MSFRSNLIKARSHITFLVALGFGLALVVFLENTIDKRATRDPELMESSAVEQRSPLAAFEAVTPLPLAMTGESSESDLDYARIAWRYFENNTHETTGLVNSADKYPSTTMWETGSYFIAVISAELLEIIDPDEAQSRLLLALETLSNLRLFDDLLPNKAYNVQTAELVDYGNRPVERGLGWSALDIARMVGALAQVESRYPELAPQVTAVLDKWHLIQMVEGGQLIGGNIANDKLRRDQEGRVGYEQYAAKAMMLFGYDMVNAYGVEDHLMVKDVLGHPVPVDTRLHRNVTPAFTVSEPYIFDGLEFGFDDRSHRFATAIYHAQEARFMETGILTAVSESHLDEAPYFVYSSIWGGGAPWAVMTFKGDRLDSKRTVTTKVSFAMDALFGTEYTRKLVSAIAPTANYERGWPEGIYEVDGSTNTSITANTNATVLAALAFRRHGPLIRVSP</sequence>
<dbReference type="EMBL" id="CP159194">
    <property type="protein sequence ID" value="XCF11863.1"/>
    <property type="molecule type" value="Genomic_DNA"/>
</dbReference>
<feature type="transmembrane region" description="Helical" evidence="1">
    <location>
        <begin position="12"/>
        <end position="30"/>
    </location>
</feature>
<protein>
    <submittedName>
        <fullName evidence="3">DUF3131 domain-containing protein</fullName>
    </submittedName>
</protein>
<reference evidence="3" key="1">
    <citation type="journal article" date="2020" name="Int. J. Syst. Evol. Microbiol.">
        <title>Notification of changes in taxonomic opinion previously published outside the IJSEM.</title>
        <authorList>
            <person name="Oren A."/>
            <person name="Garrity G."/>
        </authorList>
    </citation>
    <scope>NUCLEOTIDE SEQUENCE</scope>
    <source>
        <strain evidence="3">TCYB15</strain>
    </source>
</reference>
<dbReference type="InterPro" id="IPR021478">
    <property type="entry name" value="DUF3131"/>
</dbReference>
<gene>
    <name evidence="3" type="ORF">ABM428_14550</name>
</gene>
<evidence type="ECO:0000259" key="2">
    <source>
        <dbReference type="Pfam" id="PF11329"/>
    </source>
</evidence>
<keyword evidence="3" id="KW-0614">Plasmid</keyword>
<evidence type="ECO:0000313" key="3">
    <source>
        <dbReference type="EMBL" id="XCF11863.1"/>
    </source>
</evidence>
<reference evidence="3" key="2">
    <citation type="submission" date="2024-06" db="EMBL/GenBank/DDBJ databases">
        <authorList>
            <person name="Deng Y."/>
        </authorList>
    </citation>
    <scope>NUCLEOTIDE SEQUENCE</scope>
    <source>
        <strain evidence="3">TCYB15</strain>
        <plasmid evidence="3">pZYJ01</plasmid>
    </source>
</reference>